<reference evidence="1" key="1">
    <citation type="submission" date="2023-04" db="EMBL/GenBank/DDBJ databases">
        <title>Ambrosiozyma monospora NBRC 1965.</title>
        <authorList>
            <person name="Ichikawa N."/>
            <person name="Sato H."/>
            <person name="Tonouchi N."/>
        </authorList>
    </citation>
    <scope>NUCLEOTIDE SEQUENCE</scope>
    <source>
        <strain evidence="1">NBRC 1965</strain>
    </source>
</reference>
<dbReference type="AlphaFoldDB" id="A0A9W6Z0Y8"/>
<sequence>MIKSSKQLICVSICFRYRTNNVRIHSRRFSSHRTTQHQTKLNASNPSTPVLNLDLKHLNLPEFEDFYNADKLKPLLEPLIQRERINSETLRFQKVPANEVKARLKGLADHGESTHLPKFPQYLNKDTLNLYIRFLTTRVYKPKVREAVVPIIDLLLAKDETFSLLDQRSFNSIASYYLRYEFREKFRYLVDLLKVKNVKLDTDWFSVLMDSTVNGKTRYGAQHLSYFEILKEKELVPDAKLVYKIYYSLDLAGRDMLLGLLKEKGVPLNHHFKEFILPQKFQSSNQLLSFMNSNVFEVTPGLVQLVCELFFKEGKPANAWRALLFFFSRGVQITPNIGYLFIESLIDNDMSYFIPSFVYCFNYLTGTRLNLVGYERMLEVQLNQFQQFKDMEKAGLKSGFDYEKWKNNIIAIYHLSSESDRSTKAVLSDKLKAFTKMMQVERIELNDPLNNSTTKLRKQLQFRRSFKHPGFVPYKTLWKTMKDENGNPIHDLFYPPSEAELQLREVISKRLSDGDATSAYSVLDSAIQKKLTKLDQYKALMFFDYFNKKGQFYNTFALLALFESKYQLQLRDEVYLMICQELENWPLTYGLRFLLTTLKKATSPFTFTRLREIIWKQKVENSKFKIDVFAEPSRMAIDKLQMALKDLKWEEDGIPKFELASNTVAFRRAASYVIIPSSVENKLTESPESFNPDLEWQRILDLPDNSQKLEALRQLSLEFIKRDQMYNVYVLARFCRGSYPELEVFADYESYEIMLSQLIDDTTRKLGSDELRIIKILYESSSQLSFWEDRALIVKIKNKLRDEGLSFDGWELNSGELKWMSDAILNLRWKNKSPEFELKKNTKEFQRLAMLFCSGSNE</sequence>
<organism evidence="1 2">
    <name type="scientific">Ambrosiozyma monospora</name>
    <name type="common">Yeast</name>
    <name type="synonym">Endomycopsis monosporus</name>
    <dbReference type="NCBI Taxonomy" id="43982"/>
    <lineage>
        <taxon>Eukaryota</taxon>
        <taxon>Fungi</taxon>
        <taxon>Dikarya</taxon>
        <taxon>Ascomycota</taxon>
        <taxon>Saccharomycotina</taxon>
        <taxon>Pichiomycetes</taxon>
        <taxon>Pichiales</taxon>
        <taxon>Pichiaceae</taxon>
        <taxon>Ambrosiozyma</taxon>
    </lineage>
</organism>
<evidence type="ECO:0000313" key="2">
    <source>
        <dbReference type="Proteomes" id="UP001165063"/>
    </source>
</evidence>
<accession>A0A9W6Z0Y8</accession>
<comment type="caution">
    <text evidence="1">The sequence shown here is derived from an EMBL/GenBank/DDBJ whole genome shotgun (WGS) entry which is preliminary data.</text>
</comment>
<evidence type="ECO:0000313" key="1">
    <source>
        <dbReference type="EMBL" id="GMG39578.1"/>
    </source>
</evidence>
<name>A0A9W6Z0Y8_AMBMO</name>
<protein>
    <submittedName>
        <fullName evidence="1">Unnamed protein product</fullName>
    </submittedName>
</protein>
<keyword evidence="2" id="KW-1185">Reference proteome</keyword>
<dbReference type="Proteomes" id="UP001165063">
    <property type="component" value="Unassembled WGS sequence"/>
</dbReference>
<gene>
    <name evidence="1" type="ORF">Amon01_000545800</name>
</gene>
<dbReference type="EMBL" id="BSXU01003027">
    <property type="protein sequence ID" value="GMG39578.1"/>
    <property type="molecule type" value="Genomic_DNA"/>
</dbReference>
<proteinExistence type="predicted"/>